<reference evidence="1 2" key="1">
    <citation type="journal article" date="2023" name="Plants (Basel)">
        <title>Bridging the Gap: Combining Genomics and Transcriptomics Approaches to Understand Stylosanthes scabra, an Orphan Legume from the Brazilian Caatinga.</title>
        <authorList>
            <person name="Ferreira-Neto J.R.C."/>
            <person name="da Silva M.D."/>
            <person name="Binneck E."/>
            <person name="de Melo N.F."/>
            <person name="da Silva R.H."/>
            <person name="de Melo A.L.T.M."/>
            <person name="Pandolfi V."/>
            <person name="Bustamante F.O."/>
            <person name="Brasileiro-Vidal A.C."/>
            <person name="Benko-Iseppon A.M."/>
        </authorList>
    </citation>
    <scope>NUCLEOTIDE SEQUENCE [LARGE SCALE GENOMIC DNA]</scope>
    <source>
        <tissue evidence="1">Leaves</tissue>
    </source>
</reference>
<gene>
    <name evidence="1" type="ORF">PIB30_104704</name>
</gene>
<keyword evidence="2" id="KW-1185">Reference proteome</keyword>
<dbReference type="EMBL" id="JASCZI010184914">
    <property type="protein sequence ID" value="MED6190317.1"/>
    <property type="molecule type" value="Genomic_DNA"/>
</dbReference>
<comment type="caution">
    <text evidence="1">The sequence shown here is derived from an EMBL/GenBank/DDBJ whole genome shotgun (WGS) entry which is preliminary data.</text>
</comment>
<sequence length="131" mass="14566">MCLALRQCFVPVSPSFPSVLGPVSVVALCRLRASAYLFLTPRLSLPHSNSLRRNASPLSASSQQHWHHRFDDRFHALSETVTFSGDDSPYIPFNRGNDHYRSPMMEGLGAEISTTLSRKDTLKSLPLRAAP</sequence>
<protein>
    <submittedName>
        <fullName evidence="1">Uncharacterized protein</fullName>
    </submittedName>
</protein>
<dbReference type="Proteomes" id="UP001341840">
    <property type="component" value="Unassembled WGS sequence"/>
</dbReference>
<name>A0ABU6WY96_9FABA</name>
<organism evidence="1 2">
    <name type="scientific">Stylosanthes scabra</name>
    <dbReference type="NCBI Taxonomy" id="79078"/>
    <lineage>
        <taxon>Eukaryota</taxon>
        <taxon>Viridiplantae</taxon>
        <taxon>Streptophyta</taxon>
        <taxon>Embryophyta</taxon>
        <taxon>Tracheophyta</taxon>
        <taxon>Spermatophyta</taxon>
        <taxon>Magnoliopsida</taxon>
        <taxon>eudicotyledons</taxon>
        <taxon>Gunneridae</taxon>
        <taxon>Pentapetalae</taxon>
        <taxon>rosids</taxon>
        <taxon>fabids</taxon>
        <taxon>Fabales</taxon>
        <taxon>Fabaceae</taxon>
        <taxon>Papilionoideae</taxon>
        <taxon>50 kb inversion clade</taxon>
        <taxon>dalbergioids sensu lato</taxon>
        <taxon>Dalbergieae</taxon>
        <taxon>Pterocarpus clade</taxon>
        <taxon>Stylosanthes</taxon>
    </lineage>
</organism>
<evidence type="ECO:0000313" key="1">
    <source>
        <dbReference type="EMBL" id="MED6190317.1"/>
    </source>
</evidence>
<proteinExistence type="predicted"/>
<evidence type="ECO:0000313" key="2">
    <source>
        <dbReference type="Proteomes" id="UP001341840"/>
    </source>
</evidence>
<accession>A0ABU6WY96</accession>